<dbReference type="Proteomes" id="UP000460435">
    <property type="component" value="Unassembled WGS sequence"/>
</dbReference>
<dbReference type="GO" id="GO:0005524">
    <property type="term" value="F:ATP binding"/>
    <property type="evidence" value="ECO:0007669"/>
    <property type="project" value="UniProtKB-KW"/>
</dbReference>
<name>A0A7K3M285_9ACTN</name>
<proteinExistence type="predicted"/>
<dbReference type="InterPro" id="IPR040198">
    <property type="entry name" value="Fido_containing"/>
</dbReference>
<evidence type="ECO:0000313" key="6">
    <source>
        <dbReference type="Proteomes" id="UP000460435"/>
    </source>
</evidence>
<keyword evidence="2" id="KW-0067">ATP-binding</keyword>
<evidence type="ECO:0000256" key="1">
    <source>
        <dbReference type="PIRSR" id="PIRSR640198-1"/>
    </source>
</evidence>
<dbReference type="InterPro" id="IPR036597">
    <property type="entry name" value="Fido-like_dom_sf"/>
</dbReference>
<dbReference type="InterPro" id="IPR003812">
    <property type="entry name" value="Fido"/>
</dbReference>
<evidence type="ECO:0000259" key="4">
    <source>
        <dbReference type="PROSITE" id="PS51459"/>
    </source>
</evidence>
<dbReference type="SUPFAM" id="SSF140931">
    <property type="entry name" value="Fic-like"/>
    <property type="match status" value="1"/>
</dbReference>
<dbReference type="PROSITE" id="PS51459">
    <property type="entry name" value="FIDO"/>
    <property type="match status" value="1"/>
</dbReference>
<feature type="binding site" evidence="2">
    <location>
        <begin position="253"/>
        <end position="260"/>
    </location>
    <ligand>
        <name>ATP</name>
        <dbReference type="ChEBI" id="CHEBI:30616"/>
    </ligand>
</feature>
<feature type="active site" evidence="1">
    <location>
        <position position="249"/>
    </location>
</feature>
<keyword evidence="2" id="KW-0547">Nucleotide-binding</keyword>
<feature type="compositionally biased region" description="Basic and acidic residues" evidence="3">
    <location>
        <begin position="1"/>
        <end position="21"/>
    </location>
</feature>
<feature type="domain" description="Fido" evidence="4">
    <location>
        <begin position="165"/>
        <end position="312"/>
    </location>
</feature>
<evidence type="ECO:0000313" key="5">
    <source>
        <dbReference type="EMBL" id="NDL57415.1"/>
    </source>
</evidence>
<dbReference type="Gene3D" id="1.10.3290.10">
    <property type="entry name" value="Fido-like domain"/>
    <property type="match status" value="1"/>
</dbReference>
<dbReference type="AlphaFoldDB" id="A0A7K3M285"/>
<reference evidence="5 6" key="1">
    <citation type="submission" date="2019-11" db="EMBL/GenBank/DDBJ databases">
        <authorList>
            <person name="Li X.-J."/>
            <person name="Feng X.-M."/>
        </authorList>
    </citation>
    <scope>NUCLEOTIDE SEQUENCE [LARGE SCALE GENOMIC DNA]</scope>
    <source>
        <strain evidence="5 6">XMNu-373</strain>
    </source>
</reference>
<gene>
    <name evidence="5" type="ORF">F7O44_10060</name>
</gene>
<comment type="caution">
    <text evidence="5">The sequence shown here is derived from an EMBL/GenBank/DDBJ whole genome shotgun (WGS) entry which is preliminary data.</text>
</comment>
<dbReference type="RefSeq" id="WP_162450129.1">
    <property type="nucleotide sequence ID" value="NZ_WLZY01000003.1"/>
</dbReference>
<dbReference type="PANTHER" id="PTHR13504:SF38">
    <property type="entry name" value="FIDO DOMAIN-CONTAINING PROTEIN"/>
    <property type="match status" value="1"/>
</dbReference>
<accession>A0A7K3M285</accession>
<dbReference type="Pfam" id="PF02661">
    <property type="entry name" value="Fic"/>
    <property type="match status" value="1"/>
</dbReference>
<evidence type="ECO:0000256" key="2">
    <source>
        <dbReference type="PIRSR" id="PIRSR640198-2"/>
    </source>
</evidence>
<organism evidence="5 6">
    <name type="scientific">Phytoactinopolyspora mesophila</name>
    <dbReference type="NCBI Taxonomy" id="2650750"/>
    <lineage>
        <taxon>Bacteria</taxon>
        <taxon>Bacillati</taxon>
        <taxon>Actinomycetota</taxon>
        <taxon>Actinomycetes</taxon>
        <taxon>Jiangellales</taxon>
        <taxon>Jiangellaceae</taxon>
        <taxon>Phytoactinopolyspora</taxon>
    </lineage>
</organism>
<protein>
    <submittedName>
        <fullName evidence="5">Fic family protein</fullName>
    </submittedName>
</protein>
<sequence length="423" mass="45793">MSTDPHRVPQPDQADQHDVRGGSKASRWPAITYESLGWEPPPDVYMSKNQRRLHTGSYSAAIVPHIAGLHPSVSADVAAEAEEAGREITRFDEYVSRTFGDTEIAPLQSVLLRTESSASSQIENLTVGARQLALAEIGENSSANAAIVAGNVRAMNAAIELAEQNTAASILAMHEAVLNEADAEHAGKWRAQQVWIGGSAYGPHQATFVPPHHSRIEDGIADLISFAGRLDIPPLLQASIVHAQFETIHPFTDGNGRTGRALLHASLQRRGVTTRATVPISAGLLSDTQSYFQALTAYQGGDLDPIVARVAEASYSAITNGRALIENLASIREDWTNRIKARRDAAAWRLRDLVISQPVLSNDVVTDRLNVGWHAAQAAIDTLVEANVLRAAKSGRRNRVWQADEVLAELEAFAQRAGRRVFG</sequence>
<dbReference type="PANTHER" id="PTHR13504">
    <property type="entry name" value="FIDO DOMAIN-CONTAINING PROTEIN DDB_G0283145"/>
    <property type="match status" value="1"/>
</dbReference>
<evidence type="ECO:0000256" key="3">
    <source>
        <dbReference type="SAM" id="MobiDB-lite"/>
    </source>
</evidence>
<feature type="region of interest" description="Disordered" evidence="3">
    <location>
        <begin position="1"/>
        <end position="26"/>
    </location>
</feature>
<dbReference type="EMBL" id="WLZY01000003">
    <property type="protein sequence ID" value="NDL57415.1"/>
    <property type="molecule type" value="Genomic_DNA"/>
</dbReference>
<keyword evidence="6" id="KW-1185">Reference proteome</keyword>